<keyword evidence="4" id="KW-1185">Reference proteome</keyword>
<sequence>MTAFGFRRFPRRLLPLFTALFGLTAESAEATTLTVGAIDANGVACTLADAIVAADNNTYTGGCPAGSKDETDIIELTGDVILTEALPEVRSYCSPEPDPCAESVQTYITINGHGHSIARSRRPDTPEFDLLTLFSLCAEGVYMPPPIVKLNEVELKNGDTGIVLEAATLGIECPPELELVNSRITDNSGDGISARFASLRLTSSVIKNNGGHGIRGYASDIYLTDSTVARNADRGVSAHGGLPFYERRGVLSVTRSTLAGNTGGGIELAVLHATLVNSTVSGNGNRKTKGGGIHVIPSDSSDELPGTEFTLINATVSHNVAELGGGVYRESGEHWIYIDTSAMINSILADNIGSDCVSATGTTRITFSGQNLIEDGGCFDPSYSNPPLIGDPRLGPLGDNGGPTLTHALRRGSIALDRIAFIRDLNGNPLGCEGTTDGVTAGVVTDQRGVSRAEPGDDFCDIGAFEHAVPSRRHECQSGGYKKFGFDSLEQCLRYLVHRRTPSR</sequence>
<protein>
    <recommendedName>
        <fullName evidence="2">Right handed beta helix domain-containing protein</fullName>
    </recommendedName>
</protein>
<evidence type="ECO:0000259" key="2">
    <source>
        <dbReference type="Pfam" id="PF13229"/>
    </source>
</evidence>
<dbReference type="InterPro" id="IPR059226">
    <property type="entry name" value="Choice_anch_Q_dom"/>
</dbReference>
<feature type="domain" description="Right handed beta helix" evidence="2">
    <location>
        <begin position="152"/>
        <end position="300"/>
    </location>
</feature>
<dbReference type="EMBL" id="AP017928">
    <property type="protein sequence ID" value="BBA36835.1"/>
    <property type="molecule type" value="Genomic_DNA"/>
</dbReference>
<gene>
    <name evidence="3" type="ORF">sS8_4912</name>
</gene>
<dbReference type="InterPro" id="IPR006626">
    <property type="entry name" value="PbH1"/>
</dbReference>
<evidence type="ECO:0000313" key="4">
    <source>
        <dbReference type="Proteomes" id="UP000266313"/>
    </source>
</evidence>
<accession>A0A250KYX4</accession>
<keyword evidence="1" id="KW-0732">Signal</keyword>
<dbReference type="NCBIfam" id="NF041518">
    <property type="entry name" value="choice_anch_Q"/>
    <property type="match status" value="1"/>
</dbReference>
<evidence type="ECO:0000313" key="3">
    <source>
        <dbReference type="EMBL" id="BBA36835.1"/>
    </source>
</evidence>
<dbReference type="RefSeq" id="WP_170161231.1">
    <property type="nucleotide sequence ID" value="NZ_AP017928.1"/>
</dbReference>
<dbReference type="SMART" id="SM00710">
    <property type="entry name" value="PbH1"/>
    <property type="match status" value="3"/>
</dbReference>
<dbReference type="Proteomes" id="UP000266313">
    <property type="component" value="Chromosome"/>
</dbReference>
<evidence type="ECO:0000256" key="1">
    <source>
        <dbReference type="SAM" id="SignalP"/>
    </source>
</evidence>
<feature type="signal peptide" evidence="1">
    <location>
        <begin position="1"/>
        <end position="30"/>
    </location>
</feature>
<dbReference type="SUPFAM" id="SSF51126">
    <property type="entry name" value="Pectin lyase-like"/>
    <property type="match status" value="1"/>
</dbReference>
<dbReference type="KEGG" id="mmai:sS8_4912"/>
<organism evidence="3 4">
    <name type="scientific">Methylocaldum marinum</name>
    <dbReference type="NCBI Taxonomy" id="1432792"/>
    <lineage>
        <taxon>Bacteria</taxon>
        <taxon>Pseudomonadati</taxon>
        <taxon>Pseudomonadota</taxon>
        <taxon>Gammaproteobacteria</taxon>
        <taxon>Methylococcales</taxon>
        <taxon>Methylococcaceae</taxon>
        <taxon>Methylocaldum</taxon>
    </lineage>
</organism>
<feature type="chain" id="PRO_5012648378" description="Right handed beta helix domain-containing protein" evidence="1">
    <location>
        <begin position="31"/>
        <end position="504"/>
    </location>
</feature>
<dbReference type="Pfam" id="PF13229">
    <property type="entry name" value="Beta_helix"/>
    <property type="match status" value="1"/>
</dbReference>
<name>A0A250KYX4_9GAMM</name>
<proteinExistence type="predicted"/>
<dbReference type="AlphaFoldDB" id="A0A250KYX4"/>
<dbReference type="Gene3D" id="2.160.20.10">
    <property type="entry name" value="Single-stranded right-handed beta-helix, Pectin lyase-like"/>
    <property type="match status" value="1"/>
</dbReference>
<dbReference type="InterPro" id="IPR039448">
    <property type="entry name" value="Beta_helix"/>
</dbReference>
<dbReference type="InterPro" id="IPR012334">
    <property type="entry name" value="Pectin_lyas_fold"/>
</dbReference>
<reference evidence="3 4" key="1">
    <citation type="submission" date="2016-12" db="EMBL/GenBank/DDBJ databases">
        <title>Genome sequencing of Methylocaldum marinum.</title>
        <authorList>
            <person name="Takeuchi M."/>
            <person name="Kamagata Y."/>
            <person name="Hiraoka S."/>
            <person name="Oshima K."/>
            <person name="Hattori M."/>
            <person name="Iwasaki W."/>
        </authorList>
    </citation>
    <scope>NUCLEOTIDE SEQUENCE [LARGE SCALE GENOMIC DNA]</scope>
    <source>
        <strain evidence="3 4">S8</strain>
    </source>
</reference>
<dbReference type="InterPro" id="IPR011050">
    <property type="entry name" value="Pectin_lyase_fold/virulence"/>
</dbReference>